<dbReference type="AlphaFoldDB" id="A0A1I4IMQ3"/>
<dbReference type="RefSeq" id="WP_093090837.1">
    <property type="nucleotide sequence ID" value="NZ_FOTQ01000001.1"/>
</dbReference>
<evidence type="ECO:0000313" key="2">
    <source>
        <dbReference type="Proteomes" id="UP000199144"/>
    </source>
</evidence>
<name>A0A1I4IMQ3_9RHOB</name>
<evidence type="ECO:0000313" key="1">
    <source>
        <dbReference type="EMBL" id="SFL55648.1"/>
    </source>
</evidence>
<keyword evidence="2" id="KW-1185">Reference proteome</keyword>
<organism evidence="1 2">
    <name type="scientific">Shimia aestuarii</name>
    <dbReference type="NCBI Taxonomy" id="254406"/>
    <lineage>
        <taxon>Bacteria</taxon>
        <taxon>Pseudomonadati</taxon>
        <taxon>Pseudomonadota</taxon>
        <taxon>Alphaproteobacteria</taxon>
        <taxon>Rhodobacterales</taxon>
        <taxon>Roseobacteraceae</taxon>
    </lineage>
</organism>
<dbReference type="Proteomes" id="UP000199144">
    <property type="component" value="Unassembled WGS sequence"/>
</dbReference>
<dbReference type="EMBL" id="FOTQ01000001">
    <property type="protein sequence ID" value="SFL55648.1"/>
    <property type="molecule type" value="Genomic_DNA"/>
</dbReference>
<reference evidence="1 2" key="1">
    <citation type="submission" date="2016-10" db="EMBL/GenBank/DDBJ databases">
        <authorList>
            <person name="de Groot N.N."/>
        </authorList>
    </citation>
    <scope>NUCLEOTIDE SEQUENCE [LARGE SCALE GENOMIC DNA]</scope>
    <source>
        <strain evidence="1 2">DSM 15283</strain>
    </source>
</reference>
<protein>
    <submittedName>
        <fullName evidence="1">Uncharacterized protein</fullName>
    </submittedName>
</protein>
<accession>A0A1I4IMQ3</accession>
<gene>
    <name evidence="1" type="ORF">SAMN04488042_101670</name>
</gene>
<dbReference type="OrthoDB" id="7860673at2"/>
<dbReference type="STRING" id="254406.SAMN04488042_101670"/>
<proteinExistence type="predicted"/>
<sequence>MNIPQRAYKRGYRPPPLYKWSAKRKHPVVNLGGKLVRRALIMQVVPGIVDAMRAFHVNSYVQGVKHYRAQGEFQPEDEVVQLVDGSPARPVRNVSLGGRIVLAENPQGAARVLQAAQTAFIEWTTRAQIWRESGRYLAGMRVHVDGREISPGELARLSGTFDQIIISNHALHAGKMEAAWDQFAGYSVWKKMMAEGWGNRVSMRFQIGGHPDYRTASGRPSRIPQLVISRLGEFTSRGPNRRIL</sequence>